<comment type="caution">
    <text evidence="5">The sequence shown here is derived from an EMBL/GenBank/DDBJ whole genome shotgun (WGS) entry which is preliminary data.</text>
</comment>
<dbReference type="RefSeq" id="WP_183978142.1">
    <property type="nucleotide sequence ID" value="NZ_JACIBY010000013.1"/>
</dbReference>
<name>A0A7W6EST6_9BACT</name>
<keyword evidence="1" id="KW-0805">Transcription regulation</keyword>
<evidence type="ECO:0000256" key="2">
    <source>
        <dbReference type="ARBA" id="ARBA00023125"/>
    </source>
</evidence>
<dbReference type="Pfam" id="PF02311">
    <property type="entry name" value="AraC_binding"/>
    <property type="match status" value="1"/>
</dbReference>
<dbReference type="PROSITE" id="PS00041">
    <property type="entry name" value="HTH_ARAC_FAMILY_1"/>
    <property type="match status" value="1"/>
</dbReference>
<sequence>MKATYTLLPDFTTAQKPFVVKQIVRSSFATDFHFHNECQLVYILSGAGTRIIGGTIERFECGDLTFVGPNVPHVWYSEFNAASEHEPAVSVALYINPTTLTEYLKPFVDTKLLEEFFVQSKKGISFSGKKKERIIGYLQDMLESKNMQLLASFLQIMVLLLDPEDMIWLNRAPLLSTFTDKNQNRVSRLMEYIQQNFREDITIEQAASVAGLQLHSFCRFFKNLTYRTFSDFLNEVRIAFACQLLQQTDLPITQVAFESGYSNVSYFNRSFKKIHQRTPREFRAQMSTLR</sequence>
<dbReference type="Gene3D" id="1.10.10.60">
    <property type="entry name" value="Homeodomain-like"/>
    <property type="match status" value="2"/>
</dbReference>
<dbReference type="InterPro" id="IPR014710">
    <property type="entry name" value="RmlC-like_jellyroll"/>
</dbReference>
<dbReference type="GO" id="GO:0003700">
    <property type="term" value="F:DNA-binding transcription factor activity"/>
    <property type="evidence" value="ECO:0007669"/>
    <property type="project" value="InterPro"/>
</dbReference>
<proteinExistence type="predicted"/>
<evidence type="ECO:0000256" key="3">
    <source>
        <dbReference type="ARBA" id="ARBA00023163"/>
    </source>
</evidence>
<dbReference type="InterPro" id="IPR018060">
    <property type="entry name" value="HTH_AraC"/>
</dbReference>
<evidence type="ECO:0000256" key="1">
    <source>
        <dbReference type="ARBA" id="ARBA00023015"/>
    </source>
</evidence>
<reference evidence="5 6" key="1">
    <citation type="submission" date="2020-08" db="EMBL/GenBank/DDBJ databases">
        <title>Genomic Encyclopedia of Type Strains, Phase IV (KMG-IV): sequencing the most valuable type-strain genomes for metagenomic binning, comparative biology and taxonomic classification.</title>
        <authorList>
            <person name="Goeker M."/>
        </authorList>
    </citation>
    <scope>NUCLEOTIDE SEQUENCE [LARGE SCALE GENOMIC DNA]</scope>
    <source>
        <strain evidence="5 6">DSM 17976</strain>
    </source>
</reference>
<dbReference type="Gene3D" id="2.60.120.10">
    <property type="entry name" value="Jelly Rolls"/>
    <property type="match status" value="1"/>
</dbReference>
<dbReference type="Proteomes" id="UP000541352">
    <property type="component" value="Unassembled WGS sequence"/>
</dbReference>
<keyword evidence="3" id="KW-0804">Transcription</keyword>
<evidence type="ECO:0000313" key="6">
    <source>
        <dbReference type="Proteomes" id="UP000541352"/>
    </source>
</evidence>
<organism evidence="5 6">
    <name type="scientific">Runella defluvii</name>
    <dbReference type="NCBI Taxonomy" id="370973"/>
    <lineage>
        <taxon>Bacteria</taxon>
        <taxon>Pseudomonadati</taxon>
        <taxon>Bacteroidota</taxon>
        <taxon>Cytophagia</taxon>
        <taxon>Cytophagales</taxon>
        <taxon>Spirosomataceae</taxon>
        <taxon>Runella</taxon>
    </lineage>
</organism>
<dbReference type="InterPro" id="IPR009057">
    <property type="entry name" value="Homeodomain-like_sf"/>
</dbReference>
<dbReference type="InterPro" id="IPR011051">
    <property type="entry name" value="RmlC_Cupin_sf"/>
</dbReference>
<dbReference type="PANTHER" id="PTHR43280">
    <property type="entry name" value="ARAC-FAMILY TRANSCRIPTIONAL REGULATOR"/>
    <property type="match status" value="1"/>
</dbReference>
<dbReference type="GO" id="GO:0043565">
    <property type="term" value="F:sequence-specific DNA binding"/>
    <property type="evidence" value="ECO:0007669"/>
    <property type="project" value="InterPro"/>
</dbReference>
<dbReference type="AlphaFoldDB" id="A0A7W6EST6"/>
<dbReference type="PRINTS" id="PR00032">
    <property type="entry name" value="HTHARAC"/>
</dbReference>
<dbReference type="InterPro" id="IPR018062">
    <property type="entry name" value="HTH_AraC-typ_CS"/>
</dbReference>
<keyword evidence="2 5" id="KW-0238">DNA-binding</keyword>
<dbReference type="EMBL" id="JACIBY010000013">
    <property type="protein sequence ID" value="MBB3840872.1"/>
    <property type="molecule type" value="Genomic_DNA"/>
</dbReference>
<accession>A0A7W6EST6</accession>
<dbReference type="SMART" id="SM00342">
    <property type="entry name" value="HTH_ARAC"/>
    <property type="match status" value="1"/>
</dbReference>
<evidence type="ECO:0000313" key="5">
    <source>
        <dbReference type="EMBL" id="MBB3840872.1"/>
    </source>
</evidence>
<evidence type="ECO:0000259" key="4">
    <source>
        <dbReference type="PROSITE" id="PS01124"/>
    </source>
</evidence>
<gene>
    <name evidence="5" type="ORF">FHS57_004893</name>
</gene>
<dbReference type="SUPFAM" id="SSF46689">
    <property type="entry name" value="Homeodomain-like"/>
    <property type="match status" value="2"/>
</dbReference>
<protein>
    <submittedName>
        <fullName evidence="5">AraC-like DNA-binding protein</fullName>
    </submittedName>
</protein>
<dbReference type="InterPro" id="IPR003313">
    <property type="entry name" value="AraC-bd"/>
</dbReference>
<feature type="domain" description="HTH araC/xylS-type" evidence="4">
    <location>
        <begin position="187"/>
        <end position="285"/>
    </location>
</feature>
<dbReference type="InterPro" id="IPR020449">
    <property type="entry name" value="Tscrpt_reg_AraC-type_HTH"/>
</dbReference>
<dbReference type="PROSITE" id="PS01124">
    <property type="entry name" value="HTH_ARAC_FAMILY_2"/>
    <property type="match status" value="1"/>
</dbReference>
<dbReference type="PANTHER" id="PTHR43280:SF27">
    <property type="entry name" value="TRANSCRIPTIONAL REGULATOR MTLR"/>
    <property type="match status" value="1"/>
</dbReference>
<dbReference type="Pfam" id="PF12833">
    <property type="entry name" value="HTH_18"/>
    <property type="match status" value="1"/>
</dbReference>
<keyword evidence="6" id="KW-1185">Reference proteome</keyword>
<dbReference type="SUPFAM" id="SSF51182">
    <property type="entry name" value="RmlC-like cupins"/>
    <property type="match status" value="1"/>
</dbReference>